<comment type="caution">
    <text evidence="2">The sequence shown here is derived from an EMBL/GenBank/DDBJ whole genome shotgun (WGS) entry which is preliminary data.</text>
</comment>
<feature type="transmembrane region" description="Helical" evidence="1">
    <location>
        <begin position="64"/>
        <end position="82"/>
    </location>
</feature>
<evidence type="ECO:0008006" key="4">
    <source>
        <dbReference type="Google" id="ProtNLM"/>
    </source>
</evidence>
<organism evidence="2 3">
    <name type="scientific">Herbihabitans rhizosphaerae</name>
    <dbReference type="NCBI Taxonomy" id="1872711"/>
    <lineage>
        <taxon>Bacteria</taxon>
        <taxon>Bacillati</taxon>
        <taxon>Actinomycetota</taxon>
        <taxon>Actinomycetes</taxon>
        <taxon>Pseudonocardiales</taxon>
        <taxon>Pseudonocardiaceae</taxon>
        <taxon>Herbihabitans</taxon>
    </lineage>
</organism>
<dbReference type="OrthoDB" id="3573515at2"/>
<evidence type="ECO:0000256" key="1">
    <source>
        <dbReference type="SAM" id="Phobius"/>
    </source>
</evidence>
<keyword evidence="3" id="KW-1185">Reference proteome</keyword>
<dbReference type="AlphaFoldDB" id="A0A4Q7KMD6"/>
<proteinExistence type="predicted"/>
<evidence type="ECO:0000313" key="2">
    <source>
        <dbReference type="EMBL" id="RZS37464.1"/>
    </source>
</evidence>
<keyword evidence="1" id="KW-1133">Transmembrane helix</keyword>
<keyword evidence="1" id="KW-0472">Membrane</keyword>
<dbReference type="EMBL" id="SGWQ01000005">
    <property type="protein sequence ID" value="RZS37464.1"/>
    <property type="molecule type" value="Genomic_DNA"/>
</dbReference>
<gene>
    <name evidence="2" type="ORF">EV193_10518</name>
</gene>
<keyword evidence="1" id="KW-0812">Transmembrane</keyword>
<name>A0A4Q7KMD6_9PSEU</name>
<evidence type="ECO:0000313" key="3">
    <source>
        <dbReference type="Proteomes" id="UP000294257"/>
    </source>
</evidence>
<dbReference type="Proteomes" id="UP000294257">
    <property type="component" value="Unassembled WGS sequence"/>
</dbReference>
<accession>A0A4Q7KMD6</accession>
<sequence>MTRVVTGADGREWVLRGRLEWQPPVTGNDFEHDVSAGYVPGVVMMTLVVILGAVLIIWTPVDVVVPAWLVLALLLVFLFFPLRWALRRPWTVVAETGEGEETERWVGVVRGILTVRQEISRVADNIATDNMPGFEGPLHPVE</sequence>
<reference evidence="2 3" key="1">
    <citation type="submission" date="2019-02" db="EMBL/GenBank/DDBJ databases">
        <title>Genomic Encyclopedia of Type Strains, Phase IV (KMG-IV): sequencing the most valuable type-strain genomes for metagenomic binning, comparative biology and taxonomic classification.</title>
        <authorList>
            <person name="Goeker M."/>
        </authorList>
    </citation>
    <scope>NUCLEOTIDE SEQUENCE [LARGE SCALE GENOMIC DNA]</scope>
    <source>
        <strain evidence="2 3">DSM 101727</strain>
    </source>
</reference>
<feature type="transmembrane region" description="Helical" evidence="1">
    <location>
        <begin position="38"/>
        <end position="58"/>
    </location>
</feature>
<dbReference type="RefSeq" id="WP_130344967.1">
    <property type="nucleotide sequence ID" value="NZ_SGWQ01000005.1"/>
</dbReference>
<protein>
    <recommendedName>
        <fullName evidence="4">DUF983 domain-containing protein</fullName>
    </recommendedName>
</protein>